<dbReference type="PANTHER" id="PTHR37299">
    <property type="entry name" value="TRANSCRIPTIONAL REGULATOR-RELATED"/>
    <property type="match status" value="1"/>
</dbReference>
<gene>
    <name evidence="6" type="ORF">COM96_17260</name>
</gene>
<sequence length="149" mass="17026">MKVRIELDPSQEEIEIIIRTKEVTDEMQQLLKLIEGGTVNQIIGVLDQQYHLLDLHDIYWFYTEGRKVMAQTKKGSLEVKARLYELEEQLAGKRFARFSKAILANLGHVKSFEMSFGGSMCAHFSNGMKEYVSRKYVPLIKEALNIGGG</sequence>
<feature type="domain" description="HTH LytTR-type" evidence="5">
    <location>
        <begin position="42"/>
        <end position="146"/>
    </location>
</feature>
<keyword evidence="3" id="KW-0238">DNA-binding</keyword>
<dbReference type="GO" id="GO:0000156">
    <property type="term" value="F:phosphorelay response regulator activity"/>
    <property type="evidence" value="ECO:0007669"/>
    <property type="project" value="InterPro"/>
</dbReference>
<dbReference type="Pfam" id="PF04397">
    <property type="entry name" value="LytTR"/>
    <property type="match status" value="1"/>
</dbReference>
<dbReference type="RefSeq" id="WP_097904806.1">
    <property type="nucleotide sequence ID" value="NZ_NVLK01000034.1"/>
</dbReference>
<dbReference type="InterPro" id="IPR046947">
    <property type="entry name" value="LytR-like"/>
</dbReference>
<evidence type="ECO:0000256" key="1">
    <source>
        <dbReference type="ARBA" id="ARBA00022490"/>
    </source>
</evidence>
<proteinExistence type="predicted"/>
<dbReference type="AlphaFoldDB" id="A0A2A7HV51"/>
<comment type="caution">
    <text evidence="6">The sequence shown here is derived from an EMBL/GenBank/DDBJ whole genome shotgun (WGS) entry which is preliminary data.</text>
</comment>
<dbReference type="SMART" id="SM00850">
    <property type="entry name" value="LytTR"/>
    <property type="match status" value="1"/>
</dbReference>
<evidence type="ECO:0000256" key="2">
    <source>
        <dbReference type="ARBA" id="ARBA00023015"/>
    </source>
</evidence>
<organism evidence="6 7">
    <name type="scientific">Bacillus cereus</name>
    <dbReference type="NCBI Taxonomy" id="1396"/>
    <lineage>
        <taxon>Bacteria</taxon>
        <taxon>Bacillati</taxon>
        <taxon>Bacillota</taxon>
        <taxon>Bacilli</taxon>
        <taxon>Bacillales</taxon>
        <taxon>Bacillaceae</taxon>
        <taxon>Bacillus</taxon>
        <taxon>Bacillus cereus group</taxon>
    </lineage>
</organism>
<accession>A0A2A7HV51</accession>
<evidence type="ECO:0000256" key="4">
    <source>
        <dbReference type="ARBA" id="ARBA00023163"/>
    </source>
</evidence>
<dbReference type="PANTHER" id="PTHR37299:SF2">
    <property type="entry name" value="HTH LYTTR-TYPE DOMAIN-CONTAINING PROTEIN"/>
    <property type="match status" value="1"/>
</dbReference>
<evidence type="ECO:0000259" key="5">
    <source>
        <dbReference type="PROSITE" id="PS50930"/>
    </source>
</evidence>
<dbReference type="PROSITE" id="PS50930">
    <property type="entry name" value="HTH_LYTTR"/>
    <property type="match status" value="1"/>
</dbReference>
<reference evidence="6 7" key="1">
    <citation type="submission" date="2017-09" db="EMBL/GenBank/DDBJ databases">
        <title>Large-scale bioinformatics analysis of Bacillus genomes uncovers conserved roles of natural products in bacterial physiology.</title>
        <authorList>
            <consortium name="Agbiome Team Llc"/>
            <person name="Bleich R.M."/>
            <person name="Grubbs K.J."/>
            <person name="Santa Maria K.C."/>
            <person name="Allen S.E."/>
            <person name="Farag S."/>
            <person name="Shank E.A."/>
            <person name="Bowers A."/>
        </authorList>
    </citation>
    <scope>NUCLEOTIDE SEQUENCE [LARGE SCALE GENOMIC DNA]</scope>
    <source>
        <strain evidence="6 7">AFS096845</strain>
    </source>
</reference>
<keyword evidence="2" id="KW-0805">Transcription regulation</keyword>
<dbReference type="EMBL" id="NVLK01000034">
    <property type="protein sequence ID" value="PEC20861.1"/>
    <property type="molecule type" value="Genomic_DNA"/>
</dbReference>
<dbReference type="Proteomes" id="UP000220006">
    <property type="component" value="Unassembled WGS sequence"/>
</dbReference>
<dbReference type="Gene3D" id="2.40.50.1020">
    <property type="entry name" value="LytTr DNA-binding domain"/>
    <property type="match status" value="1"/>
</dbReference>
<keyword evidence="1" id="KW-0963">Cytoplasm</keyword>
<protein>
    <submittedName>
        <fullName evidence="6">LytTR family transcriptional regulator</fullName>
    </submittedName>
</protein>
<name>A0A2A7HV51_BACCE</name>
<evidence type="ECO:0000313" key="7">
    <source>
        <dbReference type="Proteomes" id="UP000220006"/>
    </source>
</evidence>
<dbReference type="InterPro" id="IPR007492">
    <property type="entry name" value="LytTR_DNA-bd_dom"/>
</dbReference>
<evidence type="ECO:0000256" key="3">
    <source>
        <dbReference type="ARBA" id="ARBA00023125"/>
    </source>
</evidence>
<evidence type="ECO:0000313" key="6">
    <source>
        <dbReference type="EMBL" id="PEC20861.1"/>
    </source>
</evidence>
<dbReference type="GO" id="GO:0003677">
    <property type="term" value="F:DNA binding"/>
    <property type="evidence" value="ECO:0007669"/>
    <property type="project" value="UniProtKB-KW"/>
</dbReference>
<keyword evidence="4" id="KW-0804">Transcription</keyword>